<dbReference type="AlphaFoldDB" id="A0A940S389"/>
<feature type="transmembrane region" description="Helical" evidence="1">
    <location>
        <begin position="78"/>
        <end position="98"/>
    </location>
</feature>
<dbReference type="RefSeq" id="WP_209371013.1">
    <property type="nucleotide sequence ID" value="NZ_JAGIZA010000002.1"/>
</dbReference>
<name>A0A940S389_9PROT</name>
<accession>A0A940S389</accession>
<protein>
    <submittedName>
        <fullName evidence="2">Uncharacterized protein</fullName>
    </submittedName>
</protein>
<feature type="transmembrane region" description="Helical" evidence="1">
    <location>
        <begin position="104"/>
        <end position="125"/>
    </location>
</feature>
<keyword evidence="1" id="KW-0472">Membrane</keyword>
<reference evidence="2" key="1">
    <citation type="submission" date="2021-03" db="EMBL/GenBank/DDBJ databases">
        <authorList>
            <person name="So Y."/>
        </authorList>
    </citation>
    <scope>NUCLEOTIDE SEQUENCE</scope>
    <source>
        <strain evidence="2">SG15</strain>
    </source>
</reference>
<proteinExistence type="predicted"/>
<comment type="caution">
    <text evidence="2">The sequence shown here is derived from an EMBL/GenBank/DDBJ whole genome shotgun (WGS) entry which is preliminary data.</text>
</comment>
<evidence type="ECO:0000313" key="3">
    <source>
        <dbReference type="Proteomes" id="UP000677537"/>
    </source>
</evidence>
<organism evidence="2 3">
    <name type="scientific">Roseomonas indoligenes</name>
    <dbReference type="NCBI Taxonomy" id="2820811"/>
    <lineage>
        <taxon>Bacteria</taxon>
        <taxon>Pseudomonadati</taxon>
        <taxon>Pseudomonadota</taxon>
        <taxon>Alphaproteobacteria</taxon>
        <taxon>Acetobacterales</taxon>
        <taxon>Roseomonadaceae</taxon>
        <taxon>Roseomonas</taxon>
    </lineage>
</organism>
<gene>
    <name evidence="2" type="ORF">J5Y10_04225</name>
</gene>
<keyword evidence="1" id="KW-0812">Transmembrane</keyword>
<keyword evidence="3" id="KW-1185">Reference proteome</keyword>
<dbReference type="Proteomes" id="UP000677537">
    <property type="component" value="Unassembled WGS sequence"/>
</dbReference>
<evidence type="ECO:0000313" key="2">
    <source>
        <dbReference type="EMBL" id="MBP0491981.1"/>
    </source>
</evidence>
<sequence>MRRRDQAYWQRLRKDRRSNAAAILATVAAVAANTALLAAAFPGTHYEARANLLYLPLMLPMAWWVLGLKDFEARPVRLWRPAMAVCGLVSAGSLLVHLYQGRDWMVPAIVLGITLAAAAASLLLLHGSLMDREGPAR</sequence>
<feature type="transmembrane region" description="Helical" evidence="1">
    <location>
        <begin position="48"/>
        <end position="66"/>
    </location>
</feature>
<feature type="transmembrane region" description="Helical" evidence="1">
    <location>
        <begin position="21"/>
        <end position="42"/>
    </location>
</feature>
<keyword evidence="1" id="KW-1133">Transmembrane helix</keyword>
<evidence type="ECO:0000256" key="1">
    <source>
        <dbReference type="SAM" id="Phobius"/>
    </source>
</evidence>
<dbReference type="EMBL" id="JAGIZA010000002">
    <property type="protein sequence ID" value="MBP0491981.1"/>
    <property type="molecule type" value="Genomic_DNA"/>
</dbReference>